<organism evidence="1 2">
    <name type="scientific">Enterococcus wangshanyuanii</name>
    <dbReference type="NCBI Taxonomy" id="2005703"/>
    <lineage>
        <taxon>Bacteria</taxon>
        <taxon>Bacillati</taxon>
        <taxon>Bacillota</taxon>
        <taxon>Bacilli</taxon>
        <taxon>Lactobacillales</taxon>
        <taxon>Enterococcaceae</taxon>
        <taxon>Enterococcus</taxon>
    </lineage>
</organism>
<comment type="caution">
    <text evidence="1">The sequence shown here is derived from an EMBL/GenBank/DDBJ whole genome shotgun (WGS) entry which is preliminary data.</text>
</comment>
<evidence type="ECO:0000313" key="2">
    <source>
        <dbReference type="Proteomes" id="UP000630615"/>
    </source>
</evidence>
<name>A0ABQ1PW47_9ENTE</name>
<reference evidence="2" key="1">
    <citation type="journal article" date="2019" name="Int. J. Syst. Evol. Microbiol.">
        <title>The Global Catalogue of Microorganisms (GCM) 10K type strain sequencing project: providing services to taxonomists for standard genome sequencing and annotation.</title>
        <authorList>
            <consortium name="The Broad Institute Genomics Platform"/>
            <consortium name="The Broad Institute Genome Sequencing Center for Infectious Disease"/>
            <person name="Wu L."/>
            <person name="Ma J."/>
        </authorList>
    </citation>
    <scope>NUCLEOTIDE SEQUENCE [LARGE SCALE GENOMIC DNA]</scope>
    <source>
        <strain evidence="2">CGMCC 1.15942</strain>
    </source>
</reference>
<protein>
    <submittedName>
        <fullName evidence="1">Uncharacterized protein</fullName>
    </submittedName>
</protein>
<sequence>MSDEQKKKIIDQIKKQFPTVEEQRIESLLNLILLEIDSYNTCGKEIDWEKLSDLVSEVLYQAMKNESEKTITAVKRGDTSISYANTSQAVRQLLDGYAAMINRLIGCNSGVMFF</sequence>
<evidence type="ECO:0000313" key="1">
    <source>
        <dbReference type="EMBL" id="GGD05153.1"/>
    </source>
</evidence>
<dbReference type="EMBL" id="BMKI01000021">
    <property type="protein sequence ID" value="GGD05153.1"/>
    <property type="molecule type" value="Genomic_DNA"/>
</dbReference>
<proteinExistence type="predicted"/>
<keyword evidence="2" id="KW-1185">Reference proteome</keyword>
<accession>A0ABQ1PW47</accession>
<dbReference type="RefSeq" id="WP_088269956.1">
    <property type="nucleotide sequence ID" value="NZ_BMKI01000021.1"/>
</dbReference>
<gene>
    <name evidence="1" type="ORF">GCM10011573_38340</name>
</gene>
<dbReference type="Proteomes" id="UP000630615">
    <property type="component" value="Unassembled WGS sequence"/>
</dbReference>